<keyword evidence="8" id="KW-0800">Toxin</keyword>
<dbReference type="Proteomes" id="UP000557717">
    <property type="component" value="Unassembled WGS sequence"/>
</dbReference>
<name>A0A840V9V7_9BACT</name>
<proteinExistence type="inferred from homology"/>
<evidence type="ECO:0000256" key="7">
    <source>
        <dbReference type="ARBA" id="ARBA00038093"/>
    </source>
</evidence>
<keyword evidence="4 8" id="KW-0479">Metal-binding</keyword>
<sequence length="130" mass="14510">MIVDSSAILAIFLEEPEQDTFIDAILRADHPRLSAANYLEICLRVDGAFNEAGRQAFDELLATLELEIVPVTVSQAKTARIANRLFGRGSGHKARLNYGDCFAYALAKESDLPLLFKGNDFLHTDLKLWR</sequence>
<organism evidence="10 11">
    <name type="scientific">Haloferula luteola</name>
    <dbReference type="NCBI Taxonomy" id="595692"/>
    <lineage>
        <taxon>Bacteria</taxon>
        <taxon>Pseudomonadati</taxon>
        <taxon>Verrucomicrobiota</taxon>
        <taxon>Verrucomicrobiia</taxon>
        <taxon>Verrucomicrobiales</taxon>
        <taxon>Verrucomicrobiaceae</taxon>
        <taxon>Haloferula</taxon>
    </lineage>
</organism>
<evidence type="ECO:0000256" key="6">
    <source>
        <dbReference type="ARBA" id="ARBA00022842"/>
    </source>
</evidence>
<keyword evidence="6 8" id="KW-0460">Magnesium</keyword>
<comment type="caution">
    <text evidence="10">The sequence shown here is derived from an EMBL/GenBank/DDBJ whole genome shotgun (WGS) entry which is preliminary data.</text>
</comment>
<evidence type="ECO:0000313" key="10">
    <source>
        <dbReference type="EMBL" id="MBB5353866.1"/>
    </source>
</evidence>
<dbReference type="HAMAP" id="MF_00265">
    <property type="entry name" value="VapC_Nob1"/>
    <property type="match status" value="1"/>
</dbReference>
<keyword evidence="3 8" id="KW-0540">Nuclease</keyword>
<dbReference type="RefSeq" id="WP_184022337.1">
    <property type="nucleotide sequence ID" value="NZ_JACHFD010000038.1"/>
</dbReference>
<dbReference type="GO" id="GO:0090729">
    <property type="term" value="F:toxin activity"/>
    <property type="evidence" value="ECO:0007669"/>
    <property type="project" value="UniProtKB-KW"/>
</dbReference>
<evidence type="ECO:0000256" key="2">
    <source>
        <dbReference type="ARBA" id="ARBA00022649"/>
    </source>
</evidence>
<dbReference type="Pfam" id="PF01850">
    <property type="entry name" value="PIN"/>
    <property type="match status" value="1"/>
</dbReference>
<accession>A0A840V9V7</accession>
<dbReference type="PANTHER" id="PTHR33653:SF1">
    <property type="entry name" value="RIBONUCLEASE VAPC2"/>
    <property type="match status" value="1"/>
</dbReference>
<dbReference type="EC" id="3.1.-.-" evidence="8"/>
<dbReference type="SUPFAM" id="SSF88723">
    <property type="entry name" value="PIN domain-like"/>
    <property type="match status" value="1"/>
</dbReference>
<dbReference type="GO" id="GO:0000287">
    <property type="term" value="F:magnesium ion binding"/>
    <property type="evidence" value="ECO:0007669"/>
    <property type="project" value="UniProtKB-UniRule"/>
</dbReference>
<feature type="binding site" evidence="8">
    <location>
        <position position="4"/>
    </location>
    <ligand>
        <name>Mg(2+)</name>
        <dbReference type="ChEBI" id="CHEBI:18420"/>
    </ligand>
</feature>
<comment type="cofactor">
    <cofactor evidence="1 8">
        <name>Mg(2+)</name>
        <dbReference type="ChEBI" id="CHEBI:18420"/>
    </cofactor>
</comment>
<comment type="function">
    <text evidence="8">Toxic component of a toxin-antitoxin (TA) system. An RNase.</text>
</comment>
<evidence type="ECO:0000256" key="5">
    <source>
        <dbReference type="ARBA" id="ARBA00022801"/>
    </source>
</evidence>
<dbReference type="EMBL" id="JACHFD010000038">
    <property type="protein sequence ID" value="MBB5353866.1"/>
    <property type="molecule type" value="Genomic_DNA"/>
</dbReference>
<evidence type="ECO:0000259" key="9">
    <source>
        <dbReference type="Pfam" id="PF01850"/>
    </source>
</evidence>
<feature type="domain" description="PIN" evidence="9">
    <location>
        <begin position="1"/>
        <end position="125"/>
    </location>
</feature>
<evidence type="ECO:0000256" key="8">
    <source>
        <dbReference type="HAMAP-Rule" id="MF_00265"/>
    </source>
</evidence>
<evidence type="ECO:0000313" key="11">
    <source>
        <dbReference type="Proteomes" id="UP000557717"/>
    </source>
</evidence>
<keyword evidence="11" id="KW-1185">Reference proteome</keyword>
<comment type="similarity">
    <text evidence="7 8">Belongs to the PINc/VapC protein family.</text>
</comment>
<dbReference type="GO" id="GO:0016787">
    <property type="term" value="F:hydrolase activity"/>
    <property type="evidence" value="ECO:0007669"/>
    <property type="project" value="UniProtKB-KW"/>
</dbReference>
<dbReference type="InterPro" id="IPR050556">
    <property type="entry name" value="Type_II_TA_system_RNase"/>
</dbReference>
<evidence type="ECO:0000256" key="1">
    <source>
        <dbReference type="ARBA" id="ARBA00001946"/>
    </source>
</evidence>
<dbReference type="CDD" id="cd09871">
    <property type="entry name" value="PIN_MtVapC28-VapC30-like"/>
    <property type="match status" value="1"/>
</dbReference>
<dbReference type="PANTHER" id="PTHR33653">
    <property type="entry name" value="RIBONUCLEASE VAPC2"/>
    <property type="match status" value="1"/>
</dbReference>
<dbReference type="InterPro" id="IPR029060">
    <property type="entry name" value="PIN-like_dom_sf"/>
</dbReference>
<keyword evidence="5 8" id="KW-0378">Hydrolase</keyword>
<keyword evidence="2 8" id="KW-1277">Toxin-antitoxin system</keyword>
<evidence type="ECO:0000256" key="3">
    <source>
        <dbReference type="ARBA" id="ARBA00022722"/>
    </source>
</evidence>
<evidence type="ECO:0000256" key="4">
    <source>
        <dbReference type="ARBA" id="ARBA00022723"/>
    </source>
</evidence>
<dbReference type="Gene3D" id="3.40.50.1010">
    <property type="entry name" value="5'-nuclease"/>
    <property type="match status" value="1"/>
</dbReference>
<feature type="binding site" evidence="8">
    <location>
        <position position="100"/>
    </location>
    <ligand>
        <name>Mg(2+)</name>
        <dbReference type="ChEBI" id="CHEBI:18420"/>
    </ligand>
</feature>
<reference evidence="10 11" key="1">
    <citation type="submission" date="2020-08" db="EMBL/GenBank/DDBJ databases">
        <title>Genomic Encyclopedia of Type Strains, Phase IV (KMG-IV): sequencing the most valuable type-strain genomes for metagenomic binning, comparative biology and taxonomic classification.</title>
        <authorList>
            <person name="Goeker M."/>
        </authorList>
    </citation>
    <scope>NUCLEOTIDE SEQUENCE [LARGE SCALE GENOMIC DNA]</scope>
    <source>
        <strain evidence="10 11">YC6886</strain>
    </source>
</reference>
<dbReference type="GO" id="GO:0004540">
    <property type="term" value="F:RNA nuclease activity"/>
    <property type="evidence" value="ECO:0007669"/>
    <property type="project" value="InterPro"/>
</dbReference>
<dbReference type="InterPro" id="IPR002716">
    <property type="entry name" value="PIN_dom"/>
</dbReference>
<protein>
    <recommendedName>
        <fullName evidence="8">Ribonuclease VapC</fullName>
        <shortName evidence="8">RNase VapC</shortName>
        <ecNumber evidence="8">3.1.-.-</ecNumber>
    </recommendedName>
    <alternativeName>
        <fullName evidence="8">Toxin VapC</fullName>
    </alternativeName>
</protein>
<dbReference type="AlphaFoldDB" id="A0A840V9V7"/>
<gene>
    <name evidence="8" type="primary">vapC</name>
    <name evidence="10" type="ORF">HNR46_004130</name>
</gene>
<dbReference type="InterPro" id="IPR022907">
    <property type="entry name" value="VapC_family"/>
</dbReference>